<dbReference type="Proteomes" id="UP000036756">
    <property type="component" value="Unassembled WGS sequence"/>
</dbReference>
<dbReference type="AlphaFoldDB" id="A0A0J8DBV2"/>
<name>A0A0J8DBV2_CLOCY</name>
<protein>
    <submittedName>
        <fullName evidence="2">Putative PHP domain-containing protein</fullName>
    </submittedName>
</protein>
<dbReference type="GO" id="GO:0004534">
    <property type="term" value="F:5'-3' RNA exonuclease activity"/>
    <property type="evidence" value="ECO:0007669"/>
    <property type="project" value="TreeGrafter"/>
</dbReference>
<dbReference type="GO" id="GO:0035312">
    <property type="term" value="F:5'-3' DNA exonuclease activity"/>
    <property type="evidence" value="ECO:0007669"/>
    <property type="project" value="TreeGrafter"/>
</dbReference>
<dbReference type="STRING" id="1121307.CLCY_3c00350"/>
<dbReference type="InterPro" id="IPR004013">
    <property type="entry name" value="PHP_dom"/>
</dbReference>
<dbReference type="EMBL" id="LFVU01000026">
    <property type="protein sequence ID" value="KMT21768.1"/>
    <property type="molecule type" value="Genomic_DNA"/>
</dbReference>
<reference evidence="2 3" key="1">
    <citation type="submission" date="2015-06" db="EMBL/GenBank/DDBJ databases">
        <title>Draft genome sequence of the purine-degrading Clostridium cylindrosporum HC-1 (DSM 605).</title>
        <authorList>
            <person name="Poehlein A."/>
            <person name="Schiel-Bengelsdorf B."/>
            <person name="Bengelsdorf F."/>
            <person name="Daniel R."/>
            <person name="Duerre P."/>
        </authorList>
    </citation>
    <scope>NUCLEOTIDE SEQUENCE [LARGE SCALE GENOMIC DNA]</scope>
    <source>
        <strain evidence="2 3">DSM 605</strain>
    </source>
</reference>
<organism evidence="2 3">
    <name type="scientific">Clostridium cylindrosporum DSM 605</name>
    <dbReference type="NCBI Taxonomy" id="1121307"/>
    <lineage>
        <taxon>Bacteria</taxon>
        <taxon>Bacillati</taxon>
        <taxon>Bacillota</taxon>
        <taxon>Clostridia</taxon>
        <taxon>Eubacteriales</taxon>
        <taxon>Clostridiaceae</taxon>
        <taxon>Clostridium</taxon>
    </lineage>
</organism>
<dbReference type="Gene3D" id="1.10.150.650">
    <property type="match status" value="1"/>
</dbReference>
<dbReference type="Pfam" id="PF02811">
    <property type="entry name" value="PHP"/>
    <property type="match status" value="1"/>
</dbReference>
<gene>
    <name evidence="2" type="ORF">CLCY_3c00350</name>
</gene>
<dbReference type="PANTHER" id="PTHR42924">
    <property type="entry name" value="EXONUCLEASE"/>
    <property type="match status" value="1"/>
</dbReference>
<keyword evidence="3" id="KW-1185">Reference proteome</keyword>
<evidence type="ECO:0000259" key="1">
    <source>
        <dbReference type="SMART" id="SM00481"/>
    </source>
</evidence>
<dbReference type="Gene3D" id="3.20.20.140">
    <property type="entry name" value="Metal-dependent hydrolases"/>
    <property type="match status" value="1"/>
</dbReference>
<dbReference type="PANTHER" id="PTHR42924:SF3">
    <property type="entry name" value="POLYMERASE_HISTIDINOL PHOSPHATASE N-TERMINAL DOMAIN-CONTAINING PROTEIN"/>
    <property type="match status" value="1"/>
</dbReference>
<dbReference type="RefSeq" id="WP_048570429.1">
    <property type="nucleotide sequence ID" value="NZ_LFVU01000026.1"/>
</dbReference>
<dbReference type="InterPro" id="IPR003141">
    <property type="entry name" value="Pol/His_phosphatase_N"/>
</dbReference>
<dbReference type="InterPro" id="IPR052018">
    <property type="entry name" value="PHP_domain"/>
</dbReference>
<proteinExistence type="predicted"/>
<dbReference type="SMART" id="SM00481">
    <property type="entry name" value="POLIIIAc"/>
    <property type="match status" value="1"/>
</dbReference>
<evidence type="ECO:0000313" key="3">
    <source>
        <dbReference type="Proteomes" id="UP000036756"/>
    </source>
</evidence>
<evidence type="ECO:0000313" key="2">
    <source>
        <dbReference type="EMBL" id="KMT21768.1"/>
    </source>
</evidence>
<dbReference type="InterPro" id="IPR016195">
    <property type="entry name" value="Pol/histidinol_Pase-like"/>
</dbReference>
<dbReference type="PATRIC" id="fig|1121307.3.peg.1389"/>
<dbReference type="OrthoDB" id="9804333at2"/>
<dbReference type="CDD" id="cd07438">
    <property type="entry name" value="PHP_HisPPase_AMP"/>
    <property type="match status" value="1"/>
</dbReference>
<comment type="caution">
    <text evidence="2">The sequence shown here is derived from an EMBL/GenBank/DDBJ whole genome shotgun (WGS) entry which is preliminary data.</text>
</comment>
<dbReference type="SUPFAM" id="SSF89550">
    <property type="entry name" value="PHP domain-like"/>
    <property type="match status" value="1"/>
</dbReference>
<accession>A0A0J8DBV2</accession>
<feature type="domain" description="Polymerase/histidinol phosphatase N-terminal" evidence="1">
    <location>
        <begin position="4"/>
        <end position="69"/>
    </location>
</feature>
<sequence>MYKADLHVHSSVSDCNYTVDEIIDKAKDKGLTHMAFTEHDTTRGSDYAVKRGKLKGINIIPGIEISAYDRCIGKKVHILGYNYKGSDNIRKLCNAIIKRRNNNCIKQIKILQVLGYDIKVDEVMEISGECMYKQHILDYLHKTGQTDSLFGDIYKKVFSNRGACDFDIEYVNPVDAVKAIRSDGGYAVLAHPGRQGNLSMVFSLIEAGLNGIELNHHGNSPNCRKEIEIICKTNKLFMTGGSDYHGEYSLDALDIGINLAHESSEVVFN</sequence>